<reference evidence="1" key="1">
    <citation type="journal article" date="2021" name="New Phytol.">
        <title>Evolutionary innovations through gain and loss of genes in the ectomycorrhizal Boletales.</title>
        <authorList>
            <person name="Wu G."/>
            <person name="Miyauchi S."/>
            <person name="Morin E."/>
            <person name="Kuo A."/>
            <person name="Drula E."/>
            <person name="Varga T."/>
            <person name="Kohler A."/>
            <person name="Feng B."/>
            <person name="Cao Y."/>
            <person name="Lipzen A."/>
            <person name="Daum C."/>
            <person name="Hundley H."/>
            <person name="Pangilinan J."/>
            <person name="Johnson J."/>
            <person name="Barry K."/>
            <person name="LaButti K."/>
            <person name="Ng V."/>
            <person name="Ahrendt S."/>
            <person name="Min B."/>
            <person name="Choi I.G."/>
            <person name="Park H."/>
            <person name="Plett J.M."/>
            <person name="Magnuson J."/>
            <person name="Spatafora J.W."/>
            <person name="Nagy L.G."/>
            <person name="Henrissat B."/>
            <person name="Grigoriev I.V."/>
            <person name="Yang Z.L."/>
            <person name="Xu J."/>
            <person name="Martin F.M."/>
        </authorList>
    </citation>
    <scope>NUCLEOTIDE SEQUENCE</scope>
    <source>
        <strain evidence="1">ATCC 28755</strain>
    </source>
</reference>
<evidence type="ECO:0000313" key="2">
    <source>
        <dbReference type="Proteomes" id="UP000790377"/>
    </source>
</evidence>
<gene>
    <name evidence="1" type="ORF">BJ138DRAFT_1016498</name>
</gene>
<comment type="caution">
    <text evidence="1">The sequence shown here is derived from an EMBL/GenBank/DDBJ whole genome shotgun (WGS) entry which is preliminary data.</text>
</comment>
<sequence>MSDQPPASGTKLNPHHVYHVYHDDEHDAQHLERLLAEHPDPVDVMRLLDPTALDEPRLLQVFGREAVWMTEGDKLRLRRQGLKFMDLTDYQRDLHPDTTALTSKLATPQAAQTQWPELRYHDRVRDVITQLSVEYMREKLSVFSAFYNRYFVSPHGVRSSRWLYDQLLQIIAAAPPTVRLSLETFTHSFPQPSLIARFEPTHGRVSPNAHIAQPPIIIGAHLDSANYDLPLLPAPGADDDGSGAIALLDVFRVLVEAGFTPERAVELHWYAAEEAGLLGSLQVAEEYRRQGRRVGAMFQLDALGYVGPNGTPTLTFITSDVDAALTNWTIALAAEYASPTVQIQSVALPPGEGSDHMPWGRLGVPVAAATEEHPHRANPYHHTADDRMDVEGFSFEFIREFAKVAVGFAVELGGWAE</sequence>
<protein>
    <submittedName>
        <fullName evidence="1">Zn-dependent exopeptidase</fullName>
    </submittedName>
</protein>
<dbReference type="EMBL" id="MU268042">
    <property type="protein sequence ID" value="KAH7906277.1"/>
    <property type="molecule type" value="Genomic_DNA"/>
</dbReference>
<organism evidence="1 2">
    <name type="scientific">Hygrophoropsis aurantiaca</name>
    <dbReference type="NCBI Taxonomy" id="72124"/>
    <lineage>
        <taxon>Eukaryota</taxon>
        <taxon>Fungi</taxon>
        <taxon>Dikarya</taxon>
        <taxon>Basidiomycota</taxon>
        <taxon>Agaricomycotina</taxon>
        <taxon>Agaricomycetes</taxon>
        <taxon>Agaricomycetidae</taxon>
        <taxon>Boletales</taxon>
        <taxon>Coniophorineae</taxon>
        <taxon>Hygrophoropsidaceae</taxon>
        <taxon>Hygrophoropsis</taxon>
    </lineage>
</organism>
<accession>A0ACB7ZZY7</accession>
<proteinExistence type="predicted"/>
<evidence type="ECO:0000313" key="1">
    <source>
        <dbReference type="EMBL" id="KAH7906277.1"/>
    </source>
</evidence>
<name>A0ACB7ZZY7_9AGAM</name>
<keyword evidence="2" id="KW-1185">Reference proteome</keyword>
<dbReference type="Proteomes" id="UP000790377">
    <property type="component" value="Unassembled WGS sequence"/>
</dbReference>